<sequence>MLLQKLLMAGQMVLMFMLLRHHFLWGNHLHKMEYKLLLRGLQVLQDLEKVLQSVRDQMKNIVMIFLERHLLEFVN</sequence>
<proteinExistence type="predicted"/>
<accession>A0A6N2N0N5</accession>
<gene>
    <name evidence="1" type="ORF">SVIM_LOCUS436739</name>
</gene>
<protein>
    <submittedName>
        <fullName evidence="1">Uncharacterized protein</fullName>
    </submittedName>
</protein>
<dbReference type="AlphaFoldDB" id="A0A6N2N0N5"/>
<reference evidence="1" key="1">
    <citation type="submission" date="2019-03" db="EMBL/GenBank/DDBJ databases">
        <authorList>
            <person name="Mank J."/>
            <person name="Almeida P."/>
        </authorList>
    </citation>
    <scope>NUCLEOTIDE SEQUENCE</scope>
    <source>
        <strain evidence="1">78183</strain>
    </source>
</reference>
<dbReference type="EMBL" id="CAADRP010002029">
    <property type="protein sequence ID" value="VFU59302.1"/>
    <property type="molecule type" value="Genomic_DNA"/>
</dbReference>
<evidence type="ECO:0000313" key="1">
    <source>
        <dbReference type="EMBL" id="VFU59302.1"/>
    </source>
</evidence>
<organism evidence="1">
    <name type="scientific">Salix viminalis</name>
    <name type="common">Common osier</name>
    <name type="synonym">Basket willow</name>
    <dbReference type="NCBI Taxonomy" id="40686"/>
    <lineage>
        <taxon>Eukaryota</taxon>
        <taxon>Viridiplantae</taxon>
        <taxon>Streptophyta</taxon>
        <taxon>Embryophyta</taxon>
        <taxon>Tracheophyta</taxon>
        <taxon>Spermatophyta</taxon>
        <taxon>Magnoliopsida</taxon>
        <taxon>eudicotyledons</taxon>
        <taxon>Gunneridae</taxon>
        <taxon>Pentapetalae</taxon>
        <taxon>rosids</taxon>
        <taxon>fabids</taxon>
        <taxon>Malpighiales</taxon>
        <taxon>Salicaceae</taxon>
        <taxon>Saliceae</taxon>
        <taxon>Salix</taxon>
    </lineage>
</organism>
<name>A0A6N2N0N5_SALVM</name>